<dbReference type="RefSeq" id="XP_056544240.1">
    <property type="nucleotide sequence ID" value="XM_056685498.1"/>
</dbReference>
<comment type="caution">
    <text evidence="3">The sequence shown here is derived from an EMBL/GenBank/DDBJ whole genome shotgun (WGS) entry which is preliminary data.</text>
</comment>
<organism evidence="3 4">
    <name type="scientific">Penicillium canariense</name>
    <dbReference type="NCBI Taxonomy" id="189055"/>
    <lineage>
        <taxon>Eukaryota</taxon>
        <taxon>Fungi</taxon>
        <taxon>Dikarya</taxon>
        <taxon>Ascomycota</taxon>
        <taxon>Pezizomycotina</taxon>
        <taxon>Eurotiomycetes</taxon>
        <taxon>Eurotiomycetidae</taxon>
        <taxon>Eurotiales</taxon>
        <taxon>Aspergillaceae</taxon>
        <taxon>Penicillium</taxon>
    </lineage>
</organism>
<dbReference type="Proteomes" id="UP001149163">
    <property type="component" value="Unassembled WGS sequence"/>
</dbReference>
<keyword evidence="4" id="KW-1185">Reference proteome</keyword>
<keyword evidence="1" id="KW-0677">Repeat</keyword>
<dbReference type="Gene3D" id="3.40.50.300">
    <property type="entry name" value="P-loop containing nucleotide triphosphate hydrolases"/>
    <property type="match status" value="1"/>
</dbReference>
<dbReference type="PANTHER" id="PTHR10039:SF5">
    <property type="entry name" value="NACHT DOMAIN-CONTAINING PROTEIN"/>
    <property type="match status" value="1"/>
</dbReference>
<evidence type="ECO:0000313" key="3">
    <source>
        <dbReference type="EMBL" id="KAJ5167779.1"/>
    </source>
</evidence>
<proteinExistence type="predicted"/>
<reference evidence="3" key="1">
    <citation type="submission" date="2022-11" db="EMBL/GenBank/DDBJ databases">
        <authorList>
            <person name="Petersen C."/>
        </authorList>
    </citation>
    <scope>NUCLEOTIDE SEQUENCE</scope>
    <source>
        <strain evidence="3">IBT 26290</strain>
    </source>
</reference>
<dbReference type="EMBL" id="JAPQKN010000002">
    <property type="protein sequence ID" value="KAJ5167779.1"/>
    <property type="molecule type" value="Genomic_DNA"/>
</dbReference>
<gene>
    <name evidence="3" type="ORF">N7482_003373</name>
</gene>
<evidence type="ECO:0000259" key="2">
    <source>
        <dbReference type="Pfam" id="PF24883"/>
    </source>
</evidence>
<dbReference type="InterPro" id="IPR056884">
    <property type="entry name" value="NPHP3-like_N"/>
</dbReference>
<protein>
    <recommendedName>
        <fullName evidence="2">Nephrocystin 3-like N-terminal domain-containing protein</fullName>
    </recommendedName>
</protein>
<evidence type="ECO:0000313" key="4">
    <source>
        <dbReference type="Proteomes" id="UP001149163"/>
    </source>
</evidence>
<dbReference type="GeneID" id="81424674"/>
<dbReference type="Pfam" id="PF24883">
    <property type="entry name" value="NPHP3_N"/>
    <property type="match status" value="1"/>
</dbReference>
<sequence>MDGISDTASIIAVAQLAASIIKYVKTRRLLIAIIQARGLLLTLHELTNEVGDEDWSSTIQSLTSHDGPLSTFRQLLEDMAGKLGITRSDSQVSNALHRLRWPFDQAILQEMIASLEKLKSNLLLALANDHIRLSMEIRNEVRNVQTQLTEATINSRRQMIRSLSREQELIVKSLSLASLSRELDGEEVMELRASTEWFLSHEDFKNWHTVNPIQQTLVLTGSPGSRKSSLCGVARFFLRFWRQLENVCIASFVFDYSGQEEPSESLVLSSIVQQILSERPYLIEHLTALRHTGGPLSVADSIKLINLARRDLDQLYVILDEFDSYARTGLCVFKTLLSIKPPINILIATRETPFLSEALQDYLVVRCEDARPFHVYVDSIKAMLEQEPLILAHLDHDPEKIADVSIYLAQRSYGLYVWIKQMLKLLARTRNRTQFQSVLQKNLLTLIETYNLMLHNLTEQPPELVKLATKTLRTVLDAGRRVEATQLMSDLAPEIAASVPQSNRNLTKAGIIEAIESSCKGFVSSSGQLSTNGIHLHFIHQTVKEFLVVKYANESLAT</sequence>
<dbReference type="InterPro" id="IPR027417">
    <property type="entry name" value="P-loop_NTPase"/>
</dbReference>
<name>A0A9W9I6W5_9EURO</name>
<feature type="domain" description="Nephrocystin 3-like N-terminal" evidence="2">
    <location>
        <begin position="194"/>
        <end position="349"/>
    </location>
</feature>
<accession>A0A9W9I6W5</accession>
<dbReference type="PANTHER" id="PTHR10039">
    <property type="entry name" value="AMELOGENIN"/>
    <property type="match status" value="1"/>
</dbReference>
<evidence type="ECO:0000256" key="1">
    <source>
        <dbReference type="ARBA" id="ARBA00022737"/>
    </source>
</evidence>
<reference evidence="3" key="2">
    <citation type="journal article" date="2023" name="IMA Fungus">
        <title>Comparative genomic study of the Penicillium genus elucidates a diverse pangenome and 15 lateral gene transfer events.</title>
        <authorList>
            <person name="Petersen C."/>
            <person name="Sorensen T."/>
            <person name="Nielsen M.R."/>
            <person name="Sondergaard T.E."/>
            <person name="Sorensen J.L."/>
            <person name="Fitzpatrick D.A."/>
            <person name="Frisvad J.C."/>
            <person name="Nielsen K.L."/>
        </authorList>
    </citation>
    <scope>NUCLEOTIDE SEQUENCE</scope>
    <source>
        <strain evidence="3">IBT 26290</strain>
    </source>
</reference>
<dbReference type="OrthoDB" id="7464126at2759"/>
<dbReference type="AlphaFoldDB" id="A0A9W9I6W5"/>